<protein>
    <recommendedName>
        <fullName evidence="4">Secreted protein</fullName>
    </recommendedName>
</protein>
<reference evidence="3" key="1">
    <citation type="journal article" date="2019" name="Int. J. Syst. Evol. Microbiol.">
        <title>The Global Catalogue of Microorganisms (GCM) 10K type strain sequencing project: providing services to taxonomists for standard genome sequencing and annotation.</title>
        <authorList>
            <consortium name="The Broad Institute Genomics Platform"/>
            <consortium name="The Broad Institute Genome Sequencing Center for Infectious Disease"/>
            <person name="Wu L."/>
            <person name="Ma J."/>
        </authorList>
    </citation>
    <scope>NUCLEOTIDE SEQUENCE [LARGE SCALE GENOMIC DNA]</scope>
    <source>
        <strain evidence="3">JCM 17138</strain>
    </source>
</reference>
<accession>A0ABP7IWT8</accession>
<name>A0ABP7IWT8_9ACTN</name>
<dbReference type="EMBL" id="BAABDE010000028">
    <property type="protein sequence ID" value="GAA3828210.1"/>
    <property type="molecule type" value="Genomic_DNA"/>
</dbReference>
<comment type="caution">
    <text evidence="2">The sequence shown here is derived from an EMBL/GenBank/DDBJ whole genome shotgun (WGS) entry which is preliminary data.</text>
</comment>
<feature type="region of interest" description="Disordered" evidence="1">
    <location>
        <begin position="239"/>
        <end position="268"/>
    </location>
</feature>
<evidence type="ECO:0000256" key="1">
    <source>
        <dbReference type="SAM" id="MobiDB-lite"/>
    </source>
</evidence>
<evidence type="ECO:0000313" key="3">
    <source>
        <dbReference type="Proteomes" id="UP001501009"/>
    </source>
</evidence>
<proteinExistence type="predicted"/>
<dbReference type="Proteomes" id="UP001501009">
    <property type="component" value="Unassembled WGS sequence"/>
</dbReference>
<gene>
    <name evidence="2" type="ORF">GCM10022403_071860</name>
</gene>
<sequence length="329" mass="36167">MTPFLLIVSLLCLSTGYSIVYRMSPRDHATVTGTPAQDEAAMLAAERDRFDELVADLDFQTSRRHQDHPALAHRHSVNTITSDALDALYAERDRLREQLDQAPQQATDPADDLVAALVEQAVGQAAELHVQLADVETKRVGVYRERAHLLGWLASLHHHNAFLTAATDVDEPGWKLLHLNIAGHKLSWHIAPPDVELLDHVMTVPFADPRWEWDGSTTDEKYQHIRSLAFSQKSMAVHTPAPPAHARSTKAASAPATGHSSTRTTATQPNVDALLDAYADRGTVIQQAIRLVDSVLDAPSVDAAEQRPMQDFAHKIRNALLSAAPKTDT</sequence>
<feature type="compositionally biased region" description="Polar residues" evidence="1">
    <location>
        <begin position="258"/>
        <end position="268"/>
    </location>
</feature>
<dbReference type="RefSeq" id="WP_275776368.1">
    <property type="nucleotide sequence ID" value="NZ_BAABDE010000028.1"/>
</dbReference>
<organism evidence="2 3">
    <name type="scientific">Streptomyces coacervatus</name>
    <dbReference type="NCBI Taxonomy" id="647381"/>
    <lineage>
        <taxon>Bacteria</taxon>
        <taxon>Bacillati</taxon>
        <taxon>Actinomycetota</taxon>
        <taxon>Actinomycetes</taxon>
        <taxon>Kitasatosporales</taxon>
        <taxon>Streptomycetaceae</taxon>
        <taxon>Streptomyces</taxon>
    </lineage>
</organism>
<evidence type="ECO:0008006" key="4">
    <source>
        <dbReference type="Google" id="ProtNLM"/>
    </source>
</evidence>
<evidence type="ECO:0000313" key="2">
    <source>
        <dbReference type="EMBL" id="GAA3828210.1"/>
    </source>
</evidence>
<keyword evidence="3" id="KW-1185">Reference proteome</keyword>